<evidence type="ECO:0000313" key="3">
    <source>
        <dbReference type="Proteomes" id="UP000242329"/>
    </source>
</evidence>
<evidence type="ECO:0000259" key="1">
    <source>
        <dbReference type="SMART" id="SM00387"/>
    </source>
</evidence>
<accession>A0A1M5L8X4</accession>
<dbReference type="Proteomes" id="UP000242329">
    <property type="component" value="Unassembled WGS sequence"/>
</dbReference>
<dbReference type="Pfam" id="PF13581">
    <property type="entry name" value="HATPase_c_2"/>
    <property type="match status" value="1"/>
</dbReference>
<dbReference type="InterPro" id="IPR003594">
    <property type="entry name" value="HATPase_dom"/>
</dbReference>
<keyword evidence="2" id="KW-0418">Kinase</keyword>
<dbReference type="EMBL" id="FQWY01000007">
    <property type="protein sequence ID" value="SHG61461.1"/>
    <property type="molecule type" value="Genomic_DNA"/>
</dbReference>
<sequence length="141" mass="15777">MRDIKMEDYDMLVKINDERDIVVARQMVKDFAKRMGFSLADITKISTAVSELARNIFRYAGSGFIYIRENTGEEKEIEIAAVDKGPGIENVEAAVEAGFTTSKGSLGLGLSGVRRLMDSFFIESEVNRGTVVIVTKRRRTF</sequence>
<keyword evidence="3" id="KW-1185">Reference proteome</keyword>
<protein>
    <submittedName>
        <fullName evidence="2">Serine/threonine-protein kinase RsbT</fullName>
    </submittedName>
</protein>
<reference evidence="3" key="1">
    <citation type="submission" date="2016-11" db="EMBL/GenBank/DDBJ databases">
        <authorList>
            <person name="Varghese N."/>
            <person name="Submissions S."/>
        </authorList>
    </citation>
    <scope>NUCLEOTIDE SEQUENCE [LARGE SCALE GENOMIC DNA]</scope>
    <source>
        <strain evidence="3">DSM 11003</strain>
    </source>
</reference>
<dbReference type="AlphaFoldDB" id="A0A1M5L8X4"/>
<proteinExistence type="predicted"/>
<evidence type="ECO:0000313" key="2">
    <source>
        <dbReference type="EMBL" id="SHG61461.1"/>
    </source>
</evidence>
<dbReference type="CDD" id="cd16934">
    <property type="entry name" value="HATPase_RsbT-like"/>
    <property type="match status" value="1"/>
</dbReference>
<organism evidence="2 3">
    <name type="scientific">Thermosyntropha lipolytica DSM 11003</name>
    <dbReference type="NCBI Taxonomy" id="1123382"/>
    <lineage>
        <taxon>Bacteria</taxon>
        <taxon>Bacillati</taxon>
        <taxon>Bacillota</taxon>
        <taxon>Clostridia</taxon>
        <taxon>Eubacteriales</taxon>
        <taxon>Syntrophomonadaceae</taxon>
        <taxon>Thermosyntropha</taxon>
    </lineage>
</organism>
<dbReference type="RefSeq" id="WP_242938986.1">
    <property type="nucleotide sequence ID" value="NZ_FQWY01000007.1"/>
</dbReference>
<dbReference type="STRING" id="1123382.SAMN02745221_00600"/>
<dbReference type="Gene3D" id="3.30.565.10">
    <property type="entry name" value="Histidine kinase-like ATPase, C-terminal domain"/>
    <property type="match status" value="1"/>
</dbReference>
<feature type="domain" description="Histidine kinase/HSP90-like ATPase" evidence="1">
    <location>
        <begin position="40"/>
        <end position="140"/>
    </location>
</feature>
<gene>
    <name evidence="2" type="ORF">SAMN02745221_00600</name>
</gene>
<keyword evidence="2" id="KW-0808">Transferase</keyword>
<name>A0A1M5L8X4_9FIRM</name>
<dbReference type="InterPro" id="IPR036890">
    <property type="entry name" value="HATPase_C_sf"/>
</dbReference>
<dbReference type="SUPFAM" id="SSF55874">
    <property type="entry name" value="ATPase domain of HSP90 chaperone/DNA topoisomerase II/histidine kinase"/>
    <property type="match status" value="1"/>
</dbReference>
<dbReference type="SMART" id="SM00387">
    <property type="entry name" value="HATPase_c"/>
    <property type="match status" value="1"/>
</dbReference>
<dbReference type="GO" id="GO:0016301">
    <property type="term" value="F:kinase activity"/>
    <property type="evidence" value="ECO:0007669"/>
    <property type="project" value="UniProtKB-KW"/>
</dbReference>